<dbReference type="OrthoDB" id="675873at2"/>
<feature type="transmembrane region" description="Helical" evidence="1">
    <location>
        <begin position="295"/>
        <end position="315"/>
    </location>
</feature>
<feature type="transmembrane region" description="Helical" evidence="1">
    <location>
        <begin position="98"/>
        <end position="114"/>
    </location>
</feature>
<name>A0A2S7T6U5_9FLAO</name>
<keyword evidence="1" id="KW-0812">Transmembrane</keyword>
<evidence type="ECO:0000313" key="3">
    <source>
        <dbReference type="Proteomes" id="UP000239366"/>
    </source>
</evidence>
<comment type="caution">
    <text evidence="2">The sequence shown here is derived from an EMBL/GenBank/DDBJ whole genome shotgun (WGS) entry which is preliminary data.</text>
</comment>
<evidence type="ECO:0000313" key="2">
    <source>
        <dbReference type="EMBL" id="PQJ15642.1"/>
    </source>
</evidence>
<sequence>MEEDKRHLPKGRFALKFRGTSCLNCGHTLDISDRYCPNCAQINSTKKLALRDFVDEFLNSVINYDSRLWQTFYALLLRPGKITTDYIAGKRISYTNPFRFLLSLAFIYFILFAYKNNFNQLDQEVKNLDERMLGGPISVDFGNDPEQPVSALITNQLDSLAPGQLQDTSAQKAVQLLDSIVKNDPNIPDTFKALDSLQSSGKLDSLVHRDSLMLSNPKQYFDLLETRSSFGNFLEKVEFFTRLLHNSYLETFEEGIDRYDVEDTFWNRLSFQFAGSVLKTIQEPGNFINGLFSRLPFVVFFFLPLFTIFIFLVYIRKNFTYTDHLIFSFHNQSLLFILLILSMLIDMMLSIDSSGIFVLIFGIYLYKAMRKFYGQNRWKTILKFTFLNAVFTGLAILSVLALLMGSVVTY</sequence>
<dbReference type="EMBL" id="MQVX01000001">
    <property type="protein sequence ID" value="PQJ15642.1"/>
    <property type="molecule type" value="Genomic_DNA"/>
</dbReference>
<evidence type="ECO:0008006" key="4">
    <source>
        <dbReference type="Google" id="ProtNLM"/>
    </source>
</evidence>
<feature type="transmembrane region" description="Helical" evidence="1">
    <location>
        <begin position="335"/>
        <end position="366"/>
    </location>
</feature>
<dbReference type="AlphaFoldDB" id="A0A2S7T6U5"/>
<keyword evidence="1" id="KW-0472">Membrane</keyword>
<keyword evidence="3" id="KW-1185">Reference proteome</keyword>
<evidence type="ECO:0000256" key="1">
    <source>
        <dbReference type="SAM" id="Phobius"/>
    </source>
</evidence>
<reference evidence="3" key="1">
    <citation type="submission" date="2016-11" db="EMBL/GenBank/DDBJ databases">
        <title>Trade-off between light-utilization and light-protection in marine flavobacteria.</title>
        <authorList>
            <person name="Kumagai Y."/>
            <person name="Yoshizawa S."/>
            <person name="Kogure K."/>
        </authorList>
    </citation>
    <scope>NUCLEOTIDE SEQUENCE [LARGE SCALE GENOMIC DNA]</scope>
    <source>
        <strain evidence="3">SG-18</strain>
    </source>
</reference>
<feature type="transmembrane region" description="Helical" evidence="1">
    <location>
        <begin position="386"/>
        <end position="408"/>
    </location>
</feature>
<accession>A0A2S7T6U5</accession>
<proteinExistence type="predicted"/>
<gene>
    <name evidence="2" type="ORF">BST99_07790</name>
</gene>
<organism evidence="2 3">
    <name type="scientific">Aureicoccus marinus</name>
    <dbReference type="NCBI Taxonomy" id="754435"/>
    <lineage>
        <taxon>Bacteria</taxon>
        <taxon>Pseudomonadati</taxon>
        <taxon>Bacteroidota</taxon>
        <taxon>Flavobacteriia</taxon>
        <taxon>Flavobacteriales</taxon>
        <taxon>Flavobacteriaceae</taxon>
        <taxon>Aureicoccus</taxon>
    </lineage>
</organism>
<dbReference type="InterPro" id="IPR022134">
    <property type="entry name" value="DUF3667"/>
</dbReference>
<protein>
    <recommendedName>
        <fullName evidence="4">DUF3667 domain-containing protein</fullName>
    </recommendedName>
</protein>
<dbReference type="Pfam" id="PF12412">
    <property type="entry name" value="DUF3667"/>
    <property type="match status" value="1"/>
</dbReference>
<dbReference type="Proteomes" id="UP000239366">
    <property type="component" value="Unassembled WGS sequence"/>
</dbReference>
<dbReference type="RefSeq" id="WP_105001292.1">
    <property type="nucleotide sequence ID" value="NZ_MQVX01000001.1"/>
</dbReference>
<keyword evidence="1" id="KW-1133">Transmembrane helix</keyword>